<keyword evidence="15" id="KW-1185">Reference proteome</keyword>
<dbReference type="PANTHER" id="PTHR43394">
    <property type="entry name" value="ATP-DEPENDENT PERMEASE MDL1, MITOCHONDRIAL"/>
    <property type="match status" value="1"/>
</dbReference>
<keyword evidence="3" id="KW-1003">Cell membrane</keyword>
<evidence type="ECO:0000256" key="3">
    <source>
        <dbReference type="ARBA" id="ARBA00022475"/>
    </source>
</evidence>
<feature type="domain" description="ABC transporter" evidence="12">
    <location>
        <begin position="344"/>
        <end position="579"/>
    </location>
</feature>
<feature type="transmembrane region" description="Helical" evidence="11">
    <location>
        <begin position="21"/>
        <end position="48"/>
    </location>
</feature>
<evidence type="ECO:0000259" key="13">
    <source>
        <dbReference type="PROSITE" id="PS50929"/>
    </source>
</evidence>
<comment type="caution">
    <text evidence="14">The sequence shown here is derived from an EMBL/GenBank/DDBJ whole genome shotgun (WGS) entry which is preliminary data.</text>
</comment>
<evidence type="ECO:0000313" key="15">
    <source>
        <dbReference type="Proteomes" id="UP000584374"/>
    </source>
</evidence>
<dbReference type="PROSITE" id="PS00211">
    <property type="entry name" value="ABC_TRANSPORTER_1"/>
    <property type="match status" value="1"/>
</dbReference>
<feature type="domain" description="ABC transmembrane type-1" evidence="13">
    <location>
        <begin position="24"/>
        <end position="309"/>
    </location>
</feature>
<keyword evidence="4 11" id="KW-0812">Transmembrane</keyword>
<proteinExistence type="inferred from homology"/>
<feature type="compositionally biased region" description="Basic and acidic residues" evidence="10">
    <location>
        <begin position="596"/>
        <end position="606"/>
    </location>
</feature>
<evidence type="ECO:0000256" key="4">
    <source>
        <dbReference type="ARBA" id="ARBA00022692"/>
    </source>
</evidence>
<feature type="transmembrane region" description="Helical" evidence="11">
    <location>
        <begin position="144"/>
        <end position="162"/>
    </location>
</feature>
<dbReference type="GO" id="GO:0015421">
    <property type="term" value="F:ABC-type oligopeptide transporter activity"/>
    <property type="evidence" value="ECO:0007669"/>
    <property type="project" value="TreeGrafter"/>
</dbReference>
<comment type="similarity">
    <text evidence="9">Belongs to the ABC transporter superfamily. Lipid exporter (TC 3.A.1.106) family.</text>
</comment>
<evidence type="ECO:0000256" key="2">
    <source>
        <dbReference type="ARBA" id="ARBA00022448"/>
    </source>
</evidence>
<evidence type="ECO:0000256" key="1">
    <source>
        <dbReference type="ARBA" id="ARBA00004651"/>
    </source>
</evidence>
<dbReference type="GO" id="GO:0005886">
    <property type="term" value="C:plasma membrane"/>
    <property type="evidence" value="ECO:0007669"/>
    <property type="project" value="UniProtKB-SubCell"/>
</dbReference>
<dbReference type="PROSITE" id="PS50893">
    <property type="entry name" value="ABC_TRANSPORTER_2"/>
    <property type="match status" value="1"/>
</dbReference>
<organism evidence="14 15">
    <name type="scientific">Saccharopolyspora phatthalungensis</name>
    <dbReference type="NCBI Taxonomy" id="664693"/>
    <lineage>
        <taxon>Bacteria</taxon>
        <taxon>Bacillati</taxon>
        <taxon>Actinomycetota</taxon>
        <taxon>Actinomycetes</taxon>
        <taxon>Pseudonocardiales</taxon>
        <taxon>Pseudonocardiaceae</taxon>
        <taxon>Saccharopolyspora</taxon>
    </lineage>
</organism>
<dbReference type="RefSeq" id="WP_221468324.1">
    <property type="nucleotide sequence ID" value="NZ_JACHIW010000002.1"/>
</dbReference>
<evidence type="ECO:0000256" key="5">
    <source>
        <dbReference type="ARBA" id="ARBA00022741"/>
    </source>
</evidence>
<dbReference type="AlphaFoldDB" id="A0A840QFG7"/>
<dbReference type="InterPro" id="IPR003439">
    <property type="entry name" value="ABC_transporter-like_ATP-bd"/>
</dbReference>
<evidence type="ECO:0000256" key="9">
    <source>
        <dbReference type="ARBA" id="ARBA00061644"/>
    </source>
</evidence>
<keyword evidence="6" id="KW-0067">ATP-binding</keyword>
<dbReference type="InterPro" id="IPR017871">
    <property type="entry name" value="ABC_transporter-like_CS"/>
</dbReference>
<dbReference type="CDD" id="cd18546">
    <property type="entry name" value="ABC_6TM_Rv0194_D2_like"/>
    <property type="match status" value="1"/>
</dbReference>
<gene>
    <name evidence="14" type="ORF">BJ970_006410</name>
</gene>
<dbReference type="InterPro" id="IPR027417">
    <property type="entry name" value="P-loop_NTPase"/>
</dbReference>
<dbReference type="SMART" id="SM00382">
    <property type="entry name" value="AAA"/>
    <property type="match status" value="1"/>
</dbReference>
<evidence type="ECO:0000256" key="11">
    <source>
        <dbReference type="SAM" id="Phobius"/>
    </source>
</evidence>
<dbReference type="Gene3D" id="1.20.1560.10">
    <property type="entry name" value="ABC transporter type 1, transmembrane domain"/>
    <property type="match status" value="1"/>
</dbReference>
<dbReference type="SUPFAM" id="SSF52540">
    <property type="entry name" value="P-loop containing nucleoside triphosphate hydrolases"/>
    <property type="match status" value="1"/>
</dbReference>
<feature type="region of interest" description="Disordered" evidence="10">
    <location>
        <begin position="586"/>
        <end position="606"/>
    </location>
</feature>
<evidence type="ECO:0000256" key="10">
    <source>
        <dbReference type="SAM" id="MobiDB-lite"/>
    </source>
</evidence>
<accession>A0A840QFG7</accession>
<dbReference type="PANTHER" id="PTHR43394:SF1">
    <property type="entry name" value="ATP-BINDING CASSETTE SUB-FAMILY B MEMBER 10, MITOCHONDRIAL"/>
    <property type="match status" value="1"/>
</dbReference>
<evidence type="ECO:0000313" key="14">
    <source>
        <dbReference type="EMBL" id="MBB5158811.1"/>
    </source>
</evidence>
<protein>
    <submittedName>
        <fullName evidence="14">ABC-type multidrug transport system fused ATPase/permease subunit</fullName>
    </submittedName>
</protein>
<dbReference type="GO" id="GO:0005524">
    <property type="term" value="F:ATP binding"/>
    <property type="evidence" value="ECO:0007669"/>
    <property type="project" value="UniProtKB-KW"/>
</dbReference>
<name>A0A840QFG7_9PSEU</name>
<dbReference type="FunFam" id="3.40.50.300:FF:000299">
    <property type="entry name" value="ABC transporter ATP-binding protein/permease"/>
    <property type="match status" value="1"/>
</dbReference>
<evidence type="ECO:0000256" key="7">
    <source>
        <dbReference type="ARBA" id="ARBA00022989"/>
    </source>
</evidence>
<dbReference type="Pfam" id="PF00664">
    <property type="entry name" value="ABC_membrane"/>
    <property type="match status" value="1"/>
</dbReference>
<dbReference type="PROSITE" id="PS50929">
    <property type="entry name" value="ABC_TM1F"/>
    <property type="match status" value="1"/>
</dbReference>
<keyword evidence="2" id="KW-0813">Transport</keyword>
<dbReference type="GO" id="GO:0016887">
    <property type="term" value="F:ATP hydrolysis activity"/>
    <property type="evidence" value="ECO:0007669"/>
    <property type="project" value="InterPro"/>
</dbReference>
<keyword evidence="5" id="KW-0547">Nucleotide-binding</keyword>
<dbReference type="EMBL" id="JACHIW010000002">
    <property type="protein sequence ID" value="MBB5158811.1"/>
    <property type="molecule type" value="Genomic_DNA"/>
</dbReference>
<dbReference type="Gene3D" id="3.40.50.300">
    <property type="entry name" value="P-loop containing nucleotide triphosphate hydrolases"/>
    <property type="match status" value="1"/>
</dbReference>
<evidence type="ECO:0000256" key="6">
    <source>
        <dbReference type="ARBA" id="ARBA00022840"/>
    </source>
</evidence>
<reference evidence="14 15" key="1">
    <citation type="submission" date="2020-08" db="EMBL/GenBank/DDBJ databases">
        <title>Sequencing the genomes of 1000 actinobacteria strains.</title>
        <authorList>
            <person name="Klenk H.-P."/>
        </authorList>
    </citation>
    <scope>NUCLEOTIDE SEQUENCE [LARGE SCALE GENOMIC DNA]</scope>
    <source>
        <strain evidence="14 15">DSM 45584</strain>
    </source>
</reference>
<dbReference type="InterPro" id="IPR011527">
    <property type="entry name" value="ABC1_TM_dom"/>
</dbReference>
<sequence>MSTPERGSRDLLVRLVRPYRGRVAAAMTLALVENALGVITPLLIAAGIDIGLPAAHAGDWAPLAWIIAGYAGAGVLSALTKHAFLRYSGRIAQRMLLDLRRLLFGRILGSSQSFHESYGSGPLVSRMTNDIEALNDLLEMGLDGLFSALLSTVACVAAMLWLDLPLGLVVLACLAPMWPLVRWFLRWSRHNYRRVRAVKSTLTGELMSTLDNMRAVKSFRVQDRSESAVAAADREYLSAKSATGSVNGRFTGSVVLLGNLTLVLVIGIGAARIAAGMLPLGELAAFLLYVQRLFDPIDELASFANAYSSASTALEKVAELLRSPVSLPATDRPVPLPTVAGKTMRLNSVRFRYRREGPWVLDGLTLDLAPGHSVALVGPTGAGKSTIAKLLARFYDPDEGAVTMDGIDLRSVADPELRRAVVLVPQEPFLFSGTVADNIGFGDPAADRDAIIRAARTVGAHEFIAALPEGYDTDLHRRGARLSAGQRQLVSLARVVLADPPVLILDEATAALDAAAERTVRAATATVLSGRTALVIAHRLSTVAETDRVVVLDGGRVVEDGPPAQLAAEDGRFAMLLRSASTGAADATPLIAPRNEPVRTEQETAP</sequence>
<dbReference type="InterPro" id="IPR036640">
    <property type="entry name" value="ABC1_TM_sf"/>
</dbReference>
<feature type="transmembrane region" description="Helical" evidence="11">
    <location>
        <begin position="168"/>
        <end position="185"/>
    </location>
</feature>
<dbReference type="InterPro" id="IPR003593">
    <property type="entry name" value="AAA+_ATPase"/>
</dbReference>
<dbReference type="Proteomes" id="UP000584374">
    <property type="component" value="Unassembled WGS sequence"/>
</dbReference>
<feature type="transmembrane region" description="Helical" evidence="11">
    <location>
        <begin position="250"/>
        <end position="271"/>
    </location>
</feature>
<evidence type="ECO:0000256" key="8">
    <source>
        <dbReference type="ARBA" id="ARBA00023136"/>
    </source>
</evidence>
<dbReference type="InterPro" id="IPR039421">
    <property type="entry name" value="Type_1_exporter"/>
</dbReference>
<feature type="transmembrane region" description="Helical" evidence="11">
    <location>
        <begin position="60"/>
        <end position="80"/>
    </location>
</feature>
<dbReference type="SUPFAM" id="SSF90123">
    <property type="entry name" value="ABC transporter transmembrane region"/>
    <property type="match status" value="1"/>
</dbReference>
<comment type="subcellular location">
    <subcellularLocation>
        <location evidence="1">Cell membrane</location>
        <topology evidence="1">Multi-pass membrane protein</topology>
    </subcellularLocation>
</comment>
<evidence type="ECO:0000259" key="12">
    <source>
        <dbReference type="PROSITE" id="PS50893"/>
    </source>
</evidence>
<dbReference type="Pfam" id="PF00005">
    <property type="entry name" value="ABC_tran"/>
    <property type="match status" value="1"/>
</dbReference>
<keyword evidence="7 11" id="KW-1133">Transmembrane helix</keyword>
<keyword evidence="8 11" id="KW-0472">Membrane</keyword>